<organism evidence="1">
    <name type="scientific">marine metagenome</name>
    <dbReference type="NCBI Taxonomy" id="408172"/>
    <lineage>
        <taxon>unclassified sequences</taxon>
        <taxon>metagenomes</taxon>
        <taxon>ecological metagenomes</taxon>
    </lineage>
</organism>
<gene>
    <name evidence="1" type="ORF">METZ01_LOCUS467565</name>
</gene>
<dbReference type="AlphaFoldDB" id="A0A383B478"/>
<proteinExistence type="predicted"/>
<sequence length="106" mass="11841">MTQVDMFKSGAVELNLDSTGHQSDVANIQFDESTTEMIKSIIADDEELTAGMVKTFRAKFIAAQTAAESLREYVHVLLEQGVDKRSIKLLWNEFGGNLHTLSQYLC</sequence>
<dbReference type="EMBL" id="UINC01197297">
    <property type="protein sequence ID" value="SVE14711.1"/>
    <property type="molecule type" value="Genomic_DNA"/>
</dbReference>
<reference evidence="1" key="1">
    <citation type="submission" date="2018-05" db="EMBL/GenBank/DDBJ databases">
        <authorList>
            <person name="Lanie J.A."/>
            <person name="Ng W.-L."/>
            <person name="Kazmierczak K.M."/>
            <person name="Andrzejewski T.M."/>
            <person name="Davidsen T.M."/>
            <person name="Wayne K.J."/>
            <person name="Tettelin H."/>
            <person name="Glass J.I."/>
            <person name="Rusch D."/>
            <person name="Podicherti R."/>
            <person name="Tsui H.-C.T."/>
            <person name="Winkler M.E."/>
        </authorList>
    </citation>
    <scope>NUCLEOTIDE SEQUENCE</scope>
</reference>
<feature type="non-terminal residue" evidence="1">
    <location>
        <position position="106"/>
    </location>
</feature>
<name>A0A383B478_9ZZZZ</name>
<protein>
    <submittedName>
        <fullName evidence="1">Uncharacterized protein</fullName>
    </submittedName>
</protein>
<evidence type="ECO:0000313" key="1">
    <source>
        <dbReference type="EMBL" id="SVE14711.1"/>
    </source>
</evidence>
<accession>A0A383B478</accession>